<organism evidence="1 2">
    <name type="scientific">Cyphomyrmex costatus</name>
    <dbReference type="NCBI Taxonomy" id="456900"/>
    <lineage>
        <taxon>Eukaryota</taxon>
        <taxon>Metazoa</taxon>
        <taxon>Ecdysozoa</taxon>
        <taxon>Arthropoda</taxon>
        <taxon>Hexapoda</taxon>
        <taxon>Insecta</taxon>
        <taxon>Pterygota</taxon>
        <taxon>Neoptera</taxon>
        <taxon>Endopterygota</taxon>
        <taxon>Hymenoptera</taxon>
        <taxon>Apocrita</taxon>
        <taxon>Aculeata</taxon>
        <taxon>Formicoidea</taxon>
        <taxon>Formicidae</taxon>
        <taxon>Myrmicinae</taxon>
        <taxon>Cyphomyrmex</taxon>
    </lineage>
</organism>
<accession>A0A151IN76</accession>
<proteinExistence type="predicted"/>
<dbReference type="Proteomes" id="UP000078542">
    <property type="component" value="Unassembled WGS sequence"/>
</dbReference>
<keyword evidence="2" id="KW-1185">Reference proteome</keyword>
<dbReference type="EMBL" id="KQ977019">
    <property type="protein sequence ID" value="KYN06294.1"/>
    <property type="molecule type" value="Genomic_DNA"/>
</dbReference>
<name>A0A151IN76_9HYME</name>
<reference evidence="1 2" key="1">
    <citation type="submission" date="2016-03" db="EMBL/GenBank/DDBJ databases">
        <title>Cyphomyrmex costatus WGS genome.</title>
        <authorList>
            <person name="Nygaard S."/>
            <person name="Hu H."/>
            <person name="Boomsma J."/>
            <person name="Zhang G."/>
        </authorList>
    </citation>
    <scope>NUCLEOTIDE SEQUENCE [LARGE SCALE GENOMIC DNA]</scope>
    <source>
        <strain evidence="1">MS0001</strain>
        <tissue evidence="1">Whole body</tissue>
    </source>
</reference>
<evidence type="ECO:0000313" key="2">
    <source>
        <dbReference type="Proteomes" id="UP000078542"/>
    </source>
</evidence>
<gene>
    <name evidence="1" type="ORF">ALC62_02786</name>
</gene>
<protein>
    <submittedName>
        <fullName evidence="1">Uncharacterized protein</fullName>
    </submittedName>
</protein>
<sequence length="138" mass="16348">MRVAVLEREIKRDKETAEVDAGDELWQRRRYEKFWSKNYIKYHNPVVIENIFNKLDTKNHVEKRLEAERIVHRCTQIRDSYVRDMYKTLALLKKKSEVCLSLATKCITIDEKLGALCGKSKHTASFKNYFIDGTYNIS</sequence>
<evidence type="ECO:0000313" key="1">
    <source>
        <dbReference type="EMBL" id="KYN06294.1"/>
    </source>
</evidence>
<dbReference type="AlphaFoldDB" id="A0A151IN76"/>